<sequence>MSHVQSPTQPHMRFDSSAIAAHEALDYWRGSLSQSWEMSVPDQAAASDFHADVSVWRMADLMVGAARFGPVQTRMRRERNIQSDQLDHYRIILLHDGVFRCDAAGRQVSLTPGRFVISDMALPESSELACNSAVLYVPRDKLDQALPQPMRLHGLSPDGACAHLLADHLFALLRSLPEAAPEELPSLAAATVGLVAASLAPTAIDPQTTGVAIDGSILRRARKHVEDELMDCEFGAQQLCAALRISRSTLYRLFEPFGGVAQYIKERRLARVHQILSQTTERQSIARLAEDHGFKSSAHFSKAFRAQFGYSPREVERPDALPALPGHRTSGERFDQLLGSLYQ</sequence>
<dbReference type="InterPro" id="IPR050204">
    <property type="entry name" value="AraC_XylS_family_regulators"/>
</dbReference>
<dbReference type="PANTHER" id="PTHR46796:SF6">
    <property type="entry name" value="ARAC SUBFAMILY"/>
    <property type="match status" value="1"/>
</dbReference>
<evidence type="ECO:0000259" key="4">
    <source>
        <dbReference type="PROSITE" id="PS01124"/>
    </source>
</evidence>
<dbReference type="PANTHER" id="PTHR46796">
    <property type="entry name" value="HTH-TYPE TRANSCRIPTIONAL ACTIVATOR RHAS-RELATED"/>
    <property type="match status" value="1"/>
</dbReference>
<evidence type="ECO:0000256" key="2">
    <source>
        <dbReference type="ARBA" id="ARBA00023125"/>
    </source>
</evidence>
<dbReference type="SMART" id="SM00342">
    <property type="entry name" value="HTH_ARAC"/>
    <property type="match status" value="1"/>
</dbReference>
<dbReference type="PROSITE" id="PS00041">
    <property type="entry name" value="HTH_ARAC_FAMILY_1"/>
    <property type="match status" value="1"/>
</dbReference>
<dbReference type="Gene3D" id="1.10.10.60">
    <property type="entry name" value="Homeodomain-like"/>
    <property type="match status" value="1"/>
</dbReference>
<dbReference type="Proteomes" id="UP001367030">
    <property type="component" value="Unassembled WGS sequence"/>
</dbReference>
<dbReference type="PROSITE" id="PS01124">
    <property type="entry name" value="HTH_ARAC_FAMILY_2"/>
    <property type="match status" value="1"/>
</dbReference>
<evidence type="ECO:0000256" key="1">
    <source>
        <dbReference type="ARBA" id="ARBA00023015"/>
    </source>
</evidence>
<comment type="caution">
    <text evidence="5">The sequence shown here is derived from an EMBL/GenBank/DDBJ whole genome shotgun (WGS) entry which is preliminary data.</text>
</comment>
<protein>
    <submittedName>
        <fullName evidence="5">Helix-turn-helix domain-containing protein</fullName>
    </submittedName>
</protein>
<accession>A0ABU8X8D6</accession>
<name>A0ABU8X8D6_9BURK</name>
<evidence type="ECO:0000313" key="5">
    <source>
        <dbReference type="EMBL" id="MEJ8855365.1"/>
    </source>
</evidence>
<keyword evidence="2" id="KW-0238">DNA-binding</keyword>
<dbReference type="Pfam" id="PF12833">
    <property type="entry name" value="HTH_18"/>
    <property type="match status" value="1"/>
</dbReference>
<feature type="domain" description="HTH araC/xylS-type" evidence="4">
    <location>
        <begin position="219"/>
        <end position="318"/>
    </location>
</feature>
<organism evidence="5 6">
    <name type="scientific">Variovorax robiniae</name>
    <dbReference type="NCBI Taxonomy" id="1836199"/>
    <lineage>
        <taxon>Bacteria</taxon>
        <taxon>Pseudomonadati</taxon>
        <taxon>Pseudomonadota</taxon>
        <taxon>Betaproteobacteria</taxon>
        <taxon>Burkholderiales</taxon>
        <taxon>Comamonadaceae</taxon>
        <taxon>Variovorax</taxon>
    </lineage>
</organism>
<dbReference type="EMBL" id="JBBKZS010000004">
    <property type="protein sequence ID" value="MEJ8855365.1"/>
    <property type="molecule type" value="Genomic_DNA"/>
</dbReference>
<reference evidence="5 6" key="1">
    <citation type="submission" date="2024-03" db="EMBL/GenBank/DDBJ databases">
        <title>Novel species of the genus Variovorax.</title>
        <authorList>
            <person name="Liu Q."/>
            <person name="Xin Y.-H."/>
        </authorList>
    </citation>
    <scope>NUCLEOTIDE SEQUENCE [LARGE SCALE GENOMIC DNA]</scope>
    <source>
        <strain evidence="5 6">KACC 18901</strain>
    </source>
</reference>
<dbReference type="InterPro" id="IPR018060">
    <property type="entry name" value="HTH_AraC"/>
</dbReference>
<keyword evidence="1" id="KW-0805">Transcription regulation</keyword>
<dbReference type="InterPro" id="IPR035418">
    <property type="entry name" value="AraC-bd_2"/>
</dbReference>
<dbReference type="SUPFAM" id="SSF46689">
    <property type="entry name" value="Homeodomain-like"/>
    <property type="match status" value="1"/>
</dbReference>
<gene>
    <name evidence="5" type="ORF">WKW79_12335</name>
</gene>
<keyword evidence="3" id="KW-0804">Transcription</keyword>
<dbReference type="InterPro" id="IPR009057">
    <property type="entry name" value="Homeodomain-like_sf"/>
</dbReference>
<proteinExistence type="predicted"/>
<dbReference type="InterPro" id="IPR018062">
    <property type="entry name" value="HTH_AraC-typ_CS"/>
</dbReference>
<keyword evidence="6" id="KW-1185">Reference proteome</keyword>
<evidence type="ECO:0000256" key="3">
    <source>
        <dbReference type="ARBA" id="ARBA00023163"/>
    </source>
</evidence>
<dbReference type="Pfam" id="PF14525">
    <property type="entry name" value="AraC_binding_2"/>
    <property type="match status" value="1"/>
</dbReference>
<evidence type="ECO:0000313" key="6">
    <source>
        <dbReference type="Proteomes" id="UP001367030"/>
    </source>
</evidence>
<dbReference type="RefSeq" id="WP_340335441.1">
    <property type="nucleotide sequence ID" value="NZ_JBBKZS010000004.1"/>
</dbReference>